<keyword evidence="2" id="KW-1185">Reference proteome</keyword>
<dbReference type="AlphaFoldDB" id="A0A848HJM7"/>
<reference evidence="1 2" key="1">
    <citation type="submission" date="2020-04" db="EMBL/GenBank/DDBJ databases">
        <title>Massilia sp. RP-1-19 isolated from soil.</title>
        <authorList>
            <person name="Dahal R.H."/>
        </authorList>
    </citation>
    <scope>NUCLEOTIDE SEQUENCE [LARGE SCALE GENOMIC DNA]</scope>
    <source>
        <strain evidence="1 2">RP-1-19</strain>
    </source>
</reference>
<organism evidence="1 2">
    <name type="scientific">Massilia polaris</name>
    <dbReference type="NCBI Taxonomy" id="2728846"/>
    <lineage>
        <taxon>Bacteria</taxon>
        <taxon>Pseudomonadati</taxon>
        <taxon>Pseudomonadota</taxon>
        <taxon>Betaproteobacteria</taxon>
        <taxon>Burkholderiales</taxon>
        <taxon>Oxalobacteraceae</taxon>
        <taxon>Telluria group</taxon>
        <taxon>Massilia</taxon>
    </lineage>
</organism>
<protein>
    <submittedName>
        <fullName evidence="1">DUF2750 domain-containing protein</fullName>
    </submittedName>
</protein>
<sequence>MGRVADTQVLFTLRTDDGWVSAVDANGAAGLPLWPHPAYALEAATGEWEGSELAEIDVYQFADDWLPAMAAGGMNAIVFPTPAAHGVLVAATELQEDLREELARYD</sequence>
<dbReference type="InterPro" id="IPR021284">
    <property type="entry name" value="DUF2750"/>
</dbReference>
<dbReference type="EMBL" id="JABBGG010000004">
    <property type="protein sequence ID" value="NML61237.1"/>
    <property type="molecule type" value="Genomic_DNA"/>
</dbReference>
<dbReference type="Pfam" id="PF11042">
    <property type="entry name" value="DUF2750"/>
    <property type="match status" value="1"/>
</dbReference>
<name>A0A848HJM7_9BURK</name>
<proteinExistence type="predicted"/>
<gene>
    <name evidence="1" type="ORF">HHL21_09125</name>
</gene>
<dbReference type="Proteomes" id="UP000583752">
    <property type="component" value="Unassembled WGS sequence"/>
</dbReference>
<evidence type="ECO:0000313" key="1">
    <source>
        <dbReference type="EMBL" id="NML61237.1"/>
    </source>
</evidence>
<accession>A0A848HJM7</accession>
<comment type="caution">
    <text evidence="1">The sequence shown here is derived from an EMBL/GenBank/DDBJ whole genome shotgun (WGS) entry which is preliminary data.</text>
</comment>
<evidence type="ECO:0000313" key="2">
    <source>
        <dbReference type="Proteomes" id="UP000583752"/>
    </source>
</evidence>